<dbReference type="AlphaFoldDB" id="A0A672FP84"/>
<dbReference type="OMA" id="CSEVQQW"/>
<dbReference type="Ensembl" id="ENSSFAT00005000378.1">
    <property type="protein sequence ID" value="ENSSFAP00005000364.1"/>
    <property type="gene ID" value="ENSSFAG00005000269.1"/>
</dbReference>
<sequence>MESEDIPPEDVRPVAEPAAAVCEVEAAQTECRVHQDKPQNPWPHLKDFFVFKSVDERNASVLFFPCVLCQPKETAIKGHRWLPHWTTTDNGSNFVKAFSQFGTEADLLPDIPESAADPDVEGIEDVDPEAEAMDEVEYISVEATFDGSSGLGHNLPVHMKCAAHTFSLVASVDADKALGSTVLKSAYRKAIAKAQALWNQQTRSTVPADYILDELKRRLVVPNNTRWNSTYDSAVVLNDLLQQKRGAVHRVMTQLKLQSFPDSEIDFLKEYAQVMSSVAKALIKIQGEDQAYLGSLLPTVAPTIVKLKEAKSKGLLYCSNLVDAIQAGITKRFGPLLEDQECQLAAAFHPKFCLFWLEKHNYSQLSRVKKARENVVETALRDTVEEGSSTTSNEDEDDDFFSSITQPQACRSHRSMKSKPVLINLFIKYNTAIPSSAALELLFSIGKDILRAKRATLSEANFERLMFLKGNTHHLEEMEEWLVKPE</sequence>
<accession>A0A672FP84</accession>
<reference evidence="1" key="1">
    <citation type="submission" date="2019-06" db="EMBL/GenBank/DDBJ databases">
        <authorList>
            <consortium name="Wellcome Sanger Institute Data Sharing"/>
        </authorList>
    </citation>
    <scope>NUCLEOTIDE SEQUENCE [LARGE SCALE GENOMIC DNA]</scope>
</reference>
<dbReference type="InterPro" id="IPR012337">
    <property type="entry name" value="RNaseH-like_sf"/>
</dbReference>
<keyword evidence="2" id="KW-1185">Reference proteome</keyword>
<dbReference type="PANTHER" id="PTHR47501">
    <property type="entry name" value="TRANSPOSASE-RELATED"/>
    <property type="match status" value="1"/>
</dbReference>
<reference evidence="1" key="3">
    <citation type="submission" date="2025-09" db="UniProtKB">
        <authorList>
            <consortium name="Ensembl"/>
        </authorList>
    </citation>
    <scope>IDENTIFICATION</scope>
</reference>
<protein>
    <recommendedName>
        <fullName evidence="3">HAT C-terminal dimerisation domain-containing protein</fullName>
    </recommendedName>
</protein>
<organism evidence="1 2">
    <name type="scientific">Salarias fasciatus</name>
    <name type="common">Jewelled blenny</name>
    <name type="synonym">Blennius fasciatus</name>
    <dbReference type="NCBI Taxonomy" id="181472"/>
    <lineage>
        <taxon>Eukaryota</taxon>
        <taxon>Metazoa</taxon>
        <taxon>Chordata</taxon>
        <taxon>Craniata</taxon>
        <taxon>Vertebrata</taxon>
        <taxon>Euteleostomi</taxon>
        <taxon>Actinopterygii</taxon>
        <taxon>Neopterygii</taxon>
        <taxon>Teleostei</taxon>
        <taxon>Neoteleostei</taxon>
        <taxon>Acanthomorphata</taxon>
        <taxon>Ovalentaria</taxon>
        <taxon>Blenniimorphae</taxon>
        <taxon>Blenniiformes</taxon>
        <taxon>Blennioidei</taxon>
        <taxon>Blenniidae</taxon>
        <taxon>Salariinae</taxon>
        <taxon>Salarias</taxon>
    </lineage>
</organism>
<dbReference type="InParanoid" id="A0A672FP84"/>
<dbReference type="SUPFAM" id="SSF53098">
    <property type="entry name" value="Ribonuclease H-like"/>
    <property type="match status" value="1"/>
</dbReference>
<reference evidence="1" key="2">
    <citation type="submission" date="2025-08" db="UniProtKB">
        <authorList>
            <consortium name="Ensembl"/>
        </authorList>
    </citation>
    <scope>IDENTIFICATION</scope>
</reference>
<evidence type="ECO:0008006" key="3">
    <source>
        <dbReference type="Google" id="ProtNLM"/>
    </source>
</evidence>
<evidence type="ECO:0000313" key="2">
    <source>
        <dbReference type="Proteomes" id="UP000472267"/>
    </source>
</evidence>
<name>A0A672FP84_SALFA</name>
<dbReference type="Proteomes" id="UP000472267">
    <property type="component" value="Chromosome 3"/>
</dbReference>
<dbReference type="PANTHER" id="PTHR47501:SF5">
    <property type="entry name" value="HAT C-TERMINAL DIMERISATION DOMAIN-CONTAINING PROTEIN"/>
    <property type="match status" value="1"/>
</dbReference>
<evidence type="ECO:0000313" key="1">
    <source>
        <dbReference type="Ensembl" id="ENSSFAP00005000364.1"/>
    </source>
</evidence>
<proteinExistence type="predicted"/>